<organism evidence="4 5">
    <name type="scientific">Advenella mimigardefordensis (strain DSM 17166 / LMG 22922 / DPN7)</name>
    <dbReference type="NCBI Taxonomy" id="1247726"/>
    <lineage>
        <taxon>Bacteria</taxon>
        <taxon>Pseudomonadati</taxon>
        <taxon>Pseudomonadota</taxon>
        <taxon>Betaproteobacteria</taxon>
        <taxon>Burkholderiales</taxon>
        <taxon>Alcaligenaceae</taxon>
    </lineage>
</organism>
<dbReference type="Proteomes" id="UP000019095">
    <property type="component" value="Chromosome"/>
</dbReference>
<dbReference type="InterPro" id="IPR015889">
    <property type="entry name" value="Intradiol_dOase_core"/>
</dbReference>
<sequence length="306" mass="32666">MRTFIAVPALLPAIAAGSSVARASTGPDLTLAAATMGLISANVCALMPETTEGPYYIDPRLVRQDITEGRKGIPLRMQIQVVSADCRPLKDARVDIWQCDAEGNYSGYANMGSKRDNDTTGQTFLRGTQMTDANGIATFDTIYPGWYRGRTAHVHYKVFLNEKTVLTSQIFFPDALSEYIYLQSPEYKREGERDTVNSIDGIAAQAGEGSYCAIREQKDRYSAALVVGIDPAAEWKEQNQGMNGTPSGAPGGKSDEGRPGAGQMAAGANGKPPSDTPPAGPPPQGLSGRGGPPSRRDDNTRMFPGA</sequence>
<reference evidence="4 5" key="1">
    <citation type="journal article" date="2014" name="Microbiology">
        <title>Unravelling the complete genome sequence of Advenella mimigardefordensis strain DPN7T and novel insights in the catabolism of the xenobiotic polythioester precursor 3,3'-dithiodipropionate.</title>
        <authorList>
            <person name="Wubbeler J.H."/>
            <person name="Hiessl S."/>
            <person name="Schuldes J."/>
            <person name="Thurmer A."/>
            <person name="Daniel R."/>
            <person name="Steinbuchel A."/>
        </authorList>
    </citation>
    <scope>NUCLEOTIDE SEQUENCE [LARGE SCALE GENOMIC DNA]</scope>
    <source>
        <strain evidence="5">DSM 17166 / LMG 22922 / DPN7</strain>
    </source>
</reference>
<keyword evidence="4" id="KW-0223">Dioxygenase</keyword>
<evidence type="ECO:0000256" key="1">
    <source>
        <dbReference type="SAM" id="MobiDB-lite"/>
    </source>
</evidence>
<dbReference type="InterPro" id="IPR000627">
    <property type="entry name" value="Intradiol_dOase_C"/>
</dbReference>
<accession>W0PGD9</accession>
<dbReference type="GO" id="GO:0008199">
    <property type="term" value="F:ferric iron binding"/>
    <property type="evidence" value="ECO:0007669"/>
    <property type="project" value="InterPro"/>
</dbReference>
<dbReference type="PATRIC" id="fig|1247726.3.peg.4530"/>
<gene>
    <name evidence="4" type="ORF">MIM_c41080</name>
</gene>
<dbReference type="EMBL" id="CP003915">
    <property type="protein sequence ID" value="AHG66154.1"/>
    <property type="molecule type" value="Genomic_DNA"/>
</dbReference>
<dbReference type="HOGENOM" id="CLU_027719_2_1_4"/>
<dbReference type="CDD" id="cd03457">
    <property type="entry name" value="intradiol_dioxygenase_like"/>
    <property type="match status" value="1"/>
</dbReference>
<evidence type="ECO:0000256" key="2">
    <source>
        <dbReference type="SAM" id="SignalP"/>
    </source>
</evidence>
<protein>
    <submittedName>
        <fullName evidence="4">Putative twin-arginine translocation pathway signal domain-containing dioxygenase</fullName>
    </submittedName>
</protein>
<dbReference type="AlphaFoldDB" id="W0PGD9"/>
<dbReference type="PANTHER" id="PTHR34315:SF1">
    <property type="entry name" value="INTRADIOL RING-CLEAVAGE DIOXYGENASES DOMAIN-CONTAINING PROTEIN-RELATED"/>
    <property type="match status" value="1"/>
</dbReference>
<proteinExistence type="predicted"/>
<feature type="signal peptide" evidence="2">
    <location>
        <begin position="1"/>
        <end position="23"/>
    </location>
</feature>
<feature type="domain" description="Intradiol ring-cleavage dioxygenases" evidence="3">
    <location>
        <begin position="55"/>
        <end position="174"/>
    </location>
</feature>
<keyword evidence="5" id="KW-1185">Reference proteome</keyword>
<feature type="chain" id="PRO_5004792937" evidence="2">
    <location>
        <begin position="24"/>
        <end position="306"/>
    </location>
</feature>
<dbReference type="STRING" id="1247726.MIM_c41080"/>
<feature type="compositionally biased region" description="Pro residues" evidence="1">
    <location>
        <begin position="274"/>
        <end position="284"/>
    </location>
</feature>
<dbReference type="PANTHER" id="PTHR34315">
    <property type="match status" value="1"/>
</dbReference>
<dbReference type="Gene3D" id="2.60.130.10">
    <property type="entry name" value="Aromatic compound dioxygenase"/>
    <property type="match status" value="1"/>
</dbReference>
<dbReference type="Pfam" id="PF00775">
    <property type="entry name" value="Dioxygenase_C"/>
    <property type="match status" value="1"/>
</dbReference>
<dbReference type="eggNOG" id="COG3485">
    <property type="taxonomic scope" value="Bacteria"/>
</dbReference>
<evidence type="ECO:0000313" key="4">
    <source>
        <dbReference type="EMBL" id="AHG66154.1"/>
    </source>
</evidence>
<name>W0PGD9_ADVMD</name>
<keyword evidence="4" id="KW-0560">Oxidoreductase</keyword>
<dbReference type="KEGG" id="amim:MIM_c41080"/>
<evidence type="ECO:0000313" key="5">
    <source>
        <dbReference type="Proteomes" id="UP000019095"/>
    </source>
</evidence>
<evidence type="ECO:0000259" key="3">
    <source>
        <dbReference type="Pfam" id="PF00775"/>
    </source>
</evidence>
<keyword evidence="2" id="KW-0732">Signal</keyword>
<feature type="region of interest" description="Disordered" evidence="1">
    <location>
        <begin position="236"/>
        <end position="306"/>
    </location>
</feature>
<dbReference type="GO" id="GO:0016702">
    <property type="term" value="F:oxidoreductase activity, acting on single donors with incorporation of molecular oxygen, incorporation of two atoms of oxygen"/>
    <property type="evidence" value="ECO:0007669"/>
    <property type="project" value="InterPro"/>
</dbReference>
<dbReference type="SUPFAM" id="SSF49482">
    <property type="entry name" value="Aromatic compound dioxygenase"/>
    <property type="match status" value="1"/>
</dbReference>